<keyword evidence="3" id="KW-1185">Reference proteome</keyword>
<dbReference type="EMBL" id="LC711077">
    <property type="protein sequence ID" value="BDI54874.1"/>
    <property type="molecule type" value="Genomic_DNA"/>
</dbReference>
<proteinExistence type="predicted"/>
<dbReference type="KEGG" id="vg:80402183"/>
<dbReference type="GeneID" id="80402183"/>
<accession>A0AA35GBM8</accession>
<reference evidence="2 3" key="1">
    <citation type="journal article" date="2022" name="Nat. Microbiol.">
        <title>Three families of Asgard archaeal viruses identified in metagenome-assembled genomes.</title>
        <authorList>
            <person name="Medvedeva S."/>
            <person name="Sun J."/>
            <person name="Yutin N."/>
            <person name="Koonin E.V."/>
            <person name="Nunoura T."/>
            <person name="Rinke C."/>
            <person name="Krupovic M."/>
        </authorList>
    </citation>
    <scope>NUCLEOTIDE SEQUENCE [LARGE SCALE GENOMIC DNA]</scope>
    <source>
        <strain evidence="2">VerdaV1</strain>
    </source>
</reference>
<dbReference type="Proteomes" id="UP001162252">
    <property type="component" value="Segment"/>
</dbReference>
<evidence type="ECO:0000313" key="3">
    <source>
        <dbReference type="Proteomes" id="UP001162252"/>
    </source>
</evidence>
<organism evidence="2 3">
    <name type="scientific">Lokiarchaeia virus VerdaV1</name>
    <dbReference type="NCBI Taxonomy" id="3070170"/>
    <lineage>
        <taxon>Viruses</taxon>
        <taxon>Duplodnaviria</taxon>
        <taxon>Heunggongvirae</taxon>
        <taxon>Uroviricota</taxon>
        <taxon>Caudoviricetes</taxon>
        <taxon>Verdandiviridae</taxon>
        <taxon>Dolusvirus</taxon>
        <taxon>Dolusvirus shimokitaense</taxon>
    </lineage>
</organism>
<sequence>MYKFFKNLIRKFPLKISIRWEWNYKSKKKRLKEEIERLKDIIERYEKQVPSAYIQNIPKEAEK</sequence>
<keyword evidence="1" id="KW-0175">Coiled coil</keyword>
<name>A0AA35GBM8_9CAUD</name>
<evidence type="ECO:0000313" key="2">
    <source>
        <dbReference type="EMBL" id="BDI54874.1"/>
    </source>
</evidence>
<protein>
    <submittedName>
        <fullName evidence="2">Uncharacterized protein</fullName>
    </submittedName>
</protein>
<feature type="coiled-coil region" evidence="1">
    <location>
        <begin position="21"/>
        <end position="48"/>
    </location>
</feature>
<evidence type="ECO:0000256" key="1">
    <source>
        <dbReference type="SAM" id="Coils"/>
    </source>
</evidence>
<dbReference type="RefSeq" id="YP_010772470.1">
    <property type="nucleotide sequence ID" value="NC_074644.1"/>
</dbReference>